<evidence type="ECO:0000259" key="9">
    <source>
        <dbReference type="Pfam" id="PF12821"/>
    </source>
</evidence>
<evidence type="ECO:0000256" key="3">
    <source>
        <dbReference type="ARBA" id="ARBA00022692"/>
    </source>
</evidence>
<evidence type="ECO:0000256" key="5">
    <source>
        <dbReference type="ARBA" id="ARBA00023136"/>
    </source>
</evidence>
<dbReference type="Pfam" id="PF06738">
    <property type="entry name" value="ThrE"/>
    <property type="match status" value="1"/>
</dbReference>
<feature type="transmembrane region" description="Helical" evidence="7">
    <location>
        <begin position="425"/>
        <end position="445"/>
    </location>
</feature>
<evidence type="ECO:0000256" key="7">
    <source>
        <dbReference type="SAM" id="Phobius"/>
    </source>
</evidence>
<name>A0A848DPQ5_9PSEU</name>
<dbReference type="InterPro" id="IPR010619">
    <property type="entry name" value="ThrE-like_N"/>
</dbReference>
<comment type="subcellular location">
    <subcellularLocation>
        <location evidence="1">Cell membrane</location>
        <topology evidence="1">Multi-pass membrane protein</topology>
    </subcellularLocation>
</comment>
<dbReference type="InterPro" id="IPR024528">
    <property type="entry name" value="ThrE_2"/>
</dbReference>
<sequence length="467" mass="47474">METPADRLTRRLRGALRRDARRLLAAGPPTVPMLMVGPEVPDDARVQQVLDLCMRVGEVLLSSGESVDEVTATMLRLASASGLSAVDVDITFTSITMCCHRGMAAAPVTSMRLVRYRSTDLTRLAAVSRIVTALEAGRLDVRAASTELSEATEAPHPYPRWVATAGWAGLAASIAVLLGAGALTATVAFVVTALIDRIGRLLNRWGLPAFFQQVVGGLLATVSTVALLAAGAFPPGTRPSLVVAAGITVLLSGLSVVGTVEDAISGYYVTAAGRAAEIALLSAGLLTGVVIGLKLGFQLGVALEVAGDIAGGPGRFGVSLAAGAAAAACYALAGYAPLRSLYVAGLAGAAGWGTYGALAQLADAGPVTATGAAAIVIGLAAGLLRRRGEVPSLVVILAGITPLLPGLTAYRGFYQLSVEGLSEGLVTVTVALAIGLALAAGVALGEFVTRPRRRSAIVDPAPDDERQ</sequence>
<protein>
    <submittedName>
        <fullName evidence="10">Threonine/serine exporter family protein</fullName>
    </submittedName>
</protein>
<keyword evidence="2" id="KW-1003">Cell membrane</keyword>
<dbReference type="GO" id="GO:0015744">
    <property type="term" value="P:succinate transport"/>
    <property type="evidence" value="ECO:0007669"/>
    <property type="project" value="TreeGrafter"/>
</dbReference>
<keyword evidence="4 7" id="KW-1133">Transmembrane helix</keyword>
<evidence type="ECO:0000313" key="11">
    <source>
        <dbReference type="Proteomes" id="UP000586918"/>
    </source>
</evidence>
<feature type="transmembrane region" description="Helical" evidence="7">
    <location>
        <begin position="239"/>
        <end position="257"/>
    </location>
</feature>
<dbReference type="Pfam" id="PF12821">
    <property type="entry name" value="ThrE_2"/>
    <property type="match status" value="1"/>
</dbReference>
<feature type="transmembrane region" description="Helical" evidence="7">
    <location>
        <begin position="316"/>
        <end position="333"/>
    </location>
</feature>
<keyword evidence="5 7" id="KW-0472">Membrane</keyword>
<feature type="transmembrane region" description="Helical" evidence="7">
    <location>
        <begin position="207"/>
        <end position="233"/>
    </location>
</feature>
<feature type="transmembrane region" description="Helical" evidence="7">
    <location>
        <begin position="393"/>
        <end position="413"/>
    </location>
</feature>
<accession>A0A848DPQ5</accession>
<evidence type="ECO:0000256" key="4">
    <source>
        <dbReference type="ARBA" id="ARBA00022989"/>
    </source>
</evidence>
<dbReference type="PANTHER" id="PTHR34390:SF2">
    <property type="entry name" value="SUCCINATE TRANSPORTER SUBUNIT YJJP-RELATED"/>
    <property type="match status" value="1"/>
</dbReference>
<feature type="transmembrane region" description="Helical" evidence="7">
    <location>
        <begin position="340"/>
        <end position="358"/>
    </location>
</feature>
<dbReference type="Proteomes" id="UP000586918">
    <property type="component" value="Unassembled WGS sequence"/>
</dbReference>
<feature type="transmembrane region" description="Helical" evidence="7">
    <location>
        <begin position="278"/>
        <end position="296"/>
    </location>
</feature>
<evidence type="ECO:0000313" key="10">
    <source>
        <dbReference type="EMBL" id="NMH94515.1"/>
    </source>
</evidence>
<feature type="domain" description="Threonine/Serine exporter ThrE" evidence="9">
    <location>
        <begin position="325"/>
        <end position="447"/>
    </location>
</feature>
<gene>
    <name evidence="10" type="ORF">HF519_23645</name>
</gene>
<organism evidence="10 11">
    <name type="scientific">Pseudonocardia bannensis</name>
    <dbReference type="NCBI Taxonomy" id="630973"/>
    <lineage>
        <taxon>Bacteria</taxon>
        <taxon>Bacillati</taxon>
        <taxon>Actinomycetota</taxon>
        <taxon>Actinomycetes</taxon>
        <taxon>Pseudonocardiales</taxon>
        <taxon>Pseudonocardiaceae</taxon>
        <taxon>Pseudonocardia</taxon>
    </lineage>
</organism>
<dbReference type="InterPro" id="IPR050539">
    <property type="entry name" value="ThrE_Dicarb/AminoAcid_Exp"/>
</dbReference>
<evidence type="ECO:0000256" key="6">
    <source>
        <dbReference type="ARBA" id="ARBA00034125"/>
    </source>
</evidence>
<feature type="transmembrane region" description="Helical" evidence="7">
    <location>
        <begin position="167"/>
        <end position="195"/>
    </location>
</feature>
<feature type="transmembrane region" description="Helical" evidence="7">
    <location>
        <begin position="364"/>
        <end position="384"/>
    </location>
</feature>
<keyword evidence="11" id="KW-1185">Reference proteome</keyword>
<dbReference type="AlphaFoldDB" id="A0A848DPQ5"/>
<comment type="similarity">
    <text evidence="6">Belongs to the ThrE exporter (TC 2.A.79) family.</text>
</comment>
<proteinExistence type="inferred from homology"/>
<reference evidence="10 11" key="1">
    <citation type="submission" date="2020-04" db="EMBL/GenBank/DDBJ databases">
        <authorList>
            <person name="Klaysubun C."/>
            <person name="Duangmal K."/>
            <person name="Lipun K."/>
        </authorList>
    </citation>
    <scope>NUCLEOTIDE SEQUENCE [LARGE SCALE GENOMIC DNA]</scope>
    <source>
        <strain evidence="10 11">DSM 45300</strain>
    </source>
</reference>
<dbReference type="GO" id="GO:0022857">
    <property type="term" value="F:transmembrane transporter activity"/>
    <property type="evidence" value="ECO:0007669"/>
    <property type="project" value="InterPro"/>
</dbReference>
<comment type="caution">
    <text evidence="10">The sequence shown here is derived from an EMBL/GenBank/DDBJ whole genome shotgun (WGS) entry which is preliminary data.</text>
</comment>
<evidence type="ECO:0000256" key="2">
    <source>
        <dbReference type="ARBA" id="ARBA00022475"/>
    </source>
</evidence>
<evidence type="ECO:0000259" key="8">
    <source>
        <dbReference type="Pfam" id="PF06738"/>
    </source>
</evidence>
<keyword evidence="3 7" id="KW-0812">Transmembrane</keyword>
<dbReference type="GO" id="GO:0005886">
    <property type="term" value="C:plasma membrane"/>
    <property type="evidence" value="ECO:0007669"/>
    <property type="project" value="UniProtKB-SubCell"/>
</dbReference>
<feature type="domain" description="Threonine/serine exporter-like N-terminal" evidence="8">
    <location>
        <begin position="51"/>
        <end position="295"/>
    </location>
</feature>
<dbReference type="PANTHER" id="PTHR34390">
    <property type="entry name" value="UPF0442 PROTEIN YJJB-RELATED"/>
    <property type="match status" value="1"/>
</dbReference>
<evidence type="ECO:0000256" key="1">
    <source>
        <dbReference type="ARBA" id="ARBA00004651"/>
    </source>
</evidence>
<dbReference type="RefSeq" id="WP_169415199.1">
    <property type="nucleotide sequence ID" value="NZ_JAAXKZ010000115.1"/>
</dbReference>
<dbReference type="EMBL" id="JAAXKZ010000115">
    <property type="protein sequence ID" value="NMH94515.1"/>
    <property type="molecule type" value="Genomic_DNA"/>
</dbReference>